<comment type="caution">
    <text evidence="2">The sequence shown here is derived from an EMBL/GenBank/DDBJ whole genome shotgun (WGS) entry which is preliminary data.</text>
</comment>
<reference evidence="2 3" key="1">
    <citation type="journal article" name="Nat. Commun.">
        <title>Undinarchaeota illuminate DPANN phylogeny and the impact of gene transfer on archaeal evolution.</title>
        <authorList>
            <person name="Dombrowski N."/>
            <person name="Williams T.A."/>
            <person name="Sun J."/>
            <person name="Woodcroft B.J."/>
            <person name="Lee J.H."/>
            <person name="Minh B.Q."/>
            <person name="Rinke C."/>
            <person name="Spang A."/>
        </authorList>
    </citation>
    <scope>NUCLEOTIDE SEQUENCE [LARGE SCALE GENOMIC DNA]</scope>
    <source>
        <strain evidence="2">MAG_bin1129</strain>
    </source>
</reference>
<keyword evidence="1" id="KW-0812">Transmembrane</keyword>
<dbReference type="EMBL" id="DVAB01000032">
    <property type="protein sequence ID" value="HIK00646.1"/>
    <property type="molecule type" value="Genomic_DNA"/>
</dbReference>
<keyword evidence="1" id="KW-1133">Transmembrane helix</keyword>
<dbReference type="Proteomes" id="UP000646946">
    <property type="component" value="Unassembled WGS sequence"/>
</dbReference>
<evidence type="ECO:0000313" key="2">
    <source>
        <dbReference type="EMBL" id="HIK00646.1"/>
    </source>
</evidence>
<sequence>MGKRKFLIYGVISSIVLSVAIFAIIVFGITDFNSPTACSPDPGSLGWFNCENAFADGGGTATASGSSPNATKATHWYNYNFNIPTNNIISSVVVRLDAYKSGVVPVNSSAILKVLVSKDFGVTWGPAHYTPSLTNTEQTYLIDVTSDFTWAPADFDNSKFKVVVSNSFAENVTFYLDWVPVEVQHTTPPPQTISGGTSYLPFVSDETVLQRGDWMQTETQFVSHQGNPSQYTMMRPGAITGISIHCERAPVSCTSDPTIEARITPGGNAPPSTIPVATVSLPNGQNAAFNVVPLSATLGAAFRGGDTISVFAQDYGTCSQQPGWCTALVEITTEFGTFQVQP</sequence>
<name>A0A832VAN0_9ARCH</name>
<accession>A0A832VAN0</accession>
<keyword evidence="3" id="KW-1185">Reference proteome</keyword>
<gene>
    <name evidence="2" type="ORF">H1016_03845</name>
</gene>
<protein>
    <submittedName>
        <fullName evidence="2">Uncharacterized protein</fullName>
    </submittedName>
</protein>
<proteinExistence type="predicted"/>
<evidence type="ECO:0000313" key="3">
    <source>
        <dbReference type="Proteomes" id="UP000646946"/>
    </source>
</evidence>
<keyword evidence="1" id="KW-0472">Membrane</keyword>
<evidence type="ECO:0000256" key="1">
    <source>
        <dbReference type="SAM" id="Phobius"/>
    </source>
</evidence>
<feature type="transmembrane region" description="Helical" evidence="1">
    <location>
        <begin position="7"/>
        <end position="29"/>
    </location>
</feature>
<dbReference type="AlphaFoldDB" id="A0A832VAN0"/>
<organism evidence="2 3">
    <name type="scientific">Candidatus Naiadarchaeum limnaeum</name>
    <dbReference type="NCBI Taxonomy" id="2756139"/>
    <lineage>
        <taxon>Archaea</taxon>
        <taxon>Candidatus Undinarchaeota</taxon>
        <taxon>Candidatus Undinarchaeia</taxon>
        <taxon>Candidatus Naiadarchaeales</taxon>
        <taxon>Candidatus Naiadarchaeaceae</taxon>
        <taxon>Candidatus Naiadarchaeum</taxon>
    </lineage>
</organism>